<reference evidence="2" key="1">
    <citation type="submission" date="2015-08" db="EMBL/GenBank/DDBJ databases">
        <authorList>
            <person name="Varghese N."/>
        </authorList>
    </citation>
    <scope>NUCLEOTIDE SEQUENCE [LARGE SCALE GENOMIC DNA]</scope>
    <source>
        <strain evidence="2">DSM 17901</strain>
    </source>
</reference>
<evidence type="ECO:0008006" key="3">
    <source>
        <dbReference type="Google" id="ProtNLM"/>
    </source>
</evidence>
<sequence>MAAHHYLISVTDLDDVARAPLAFESACHDDMLAIVERLRGLGRFENDEAAALAVGLKLLGEVVLAHRKDPLFAPLAEGALGDFIKRLKAAGQGKAAASAMPEA</sequence>
<protein>
    <recommendedName>
        <fullName evidence="3">DUF3861 domain-containing protein</fullName>
    </recommendedName>
</protein>
<dbReference type="EMBL" id="CYHA01000001">
    <property type="protein sequence ID" value="CUA81884.1"/>
    <property type="molecule type" value="Genomic_DNA"/>
</dbReference>
<dbReference type="RefSeq" id="WP_054286698.1">
    <property type="nucleotide sequence ID" value="NZ_CYHA01000001.1"/>
</dbReference>
<dbReference type="InterPro" id="IPR038194">
    <property type="entry name" value="DUF3861_sf"/>
</dbReference>
<name>A0A0K6GSZ6_9NEIS</name>
<dbReference type="STRING" id="375574.GCA_001418035_00529"/>
<dbReference type="InterPro" id="IPR024476">
    <property type="entry name" value="DUF3861"/>
</dbReference>
<evidence type="ECO:0000313" key="1">
    <source>
        <dbReference type="EMBL" id="CUA81884.1"/>
    </source>
</evidence>
<proteinExistence type="predicted"/>
<accession>A0A0K6GSZ6</accession>
<dbReference type="Proteomes" id="UP000243535">
    <property type="component" value="Unassembled WGS sequence"/>
</dbReference>
<gene>
    <name evidence="1" type="ORF">Ga0061063_0731</name>
</gene>
<keyword evidence="2" id="KW-1185">Reference proteome</keyword>
<dbReference type="AlphaFoldDB" id="A0A0K6GSZ6"/>
<dbReference type="Gene3D" id="3.10.20.850">
    <property type="entry name" value="Protein of unknown function DUF3861"/>
    <property type="match status" value="1"/>
</dbReference>
<dbReference type="Pfam" id="PF12977">
    <property type="entry name" value="DUF3861"/>
    <property type="match status" value="1"/>
</dbReference>
<evidence type="ECO:0000313" key="2">
    <source>
        <dbReference type="Proteomes" id="UP000243535"/>
    </source>
</evidence>
<dbReference type="OrthoDB" id="119700at2"/>
<organism evidence="1 2">
    <name type="scientific">Gulbenkiania indica</name>
    <dbReference type="NCBI Taxonomy" id="375574"/>
    <lineage>
        <taxon>Bacteria</taxon>
        <taxon>Pseudomonadati</taxon>
        <taxon>Pseudomonadota</taxon>
        <taxon>Betaproteobacteria</taxon>
        <taxon>Neisseriales</taxon>
        <taxon>Chromobacteriaceae</taxon>
        <taxon>Gulbenkiania</taxon>
    </lineage>
</organism>